<evidence type="ECO:0000313" key="1">
    <source>
        <dbReference type="EMBL" id="KAF0697601.1"/>
    </source>
</evidence>
<evidence type="ECO:0000313" key="3">
    <source>
        <dbReference type="Proteomes" id="UP000332933"/>
    </source>
</evidence>
<reference evidence="2 3" key="1">
    <citation type="submission" date="2019-03" db="EMBL/GenBank/DDBJ databases">
        <authorList>
            <person name="Gaulin E."/>
            <person name="Dumas B."/>
        </authorList>
    </citation>
    <scope>NUCLEOTIDE SEQUENCE [LARGE SCALE GENOMIC DNA]</scope>
    <source>
        <strain evidence="2">CBS 568.67</strain>
    </source>
</reference>
<accession>A0A485KTR6</accession>
<dbReference type="PANTHER" id="PTHR47169:SF2">
    <property type="entry name" value="OS01G0541250 PROTEIN"/>
    <property type="match status" value="1"/>
</dbReference>
<dbReference type="EMBL" id="CAADRA010005322">
    <property type="protein sequence ID" value="VFT88586.1"/>
    <property type="molecule type" value="Genomic_DNA"/>
</dbReference>
<organism evidence="2 3">
    <name type="scientific">Aphanomyces stellatus</name>
    <dbReference type="NCBI Taxonomy" id="120398"/>
    <lineage>
        <taxon>Eukaryota</taxon>
        <taxon>Sar</taxon>
        <taxon>Stramenopiles</taxon>
        <taxon>Oomycota</taxon>
        <taxon>Saprolegniomycetes</taxon>
        <taxon>Saprolegniales</taxon>
        <taxon>Verrucalvaceae</taxon>
        <taxon>Aphanomyces</taxon>
    </lineage>
</organism>
<dbReference type="AlphaFoldDB" id="A0A485KTR6"/>
<dbReference type="PANTHER" id="PTHR47169">
    <property type="entry name" value="OS01G0541250 PROTEIN"/>
    <property type="match status" value="1"/>
</dbReference>
<dbReference type="OrthoDB" id="122798at2759"/>
<sequence>MFLVAVARPRQSWDGKVGCWPFLQETVALRKSVNRPAGTVIIKPTNVTKDVYRHYLIDKVIPSIKEKWIPFCADAPATILVQQGNARPHVDSNDPDVVRACESGGWDIRFFNQPPQSPDLNQQMECKTIEELAAAVELAFAELAPATLDKTLGTLQRVFRAGLAAEGGNTYDIPRLKNEHLRMTT</sequence>
<proteinExistence type="predicted"/>
<dbReference type="EMBL" id="VJMH01005301">
    <property type="protein sequence ID" value="KAF0697601.1"/>
    <property type="molecule type" value="Genomic_DNA"/>
</dbReference>
<evidence type="ECO:0000313" key="2">
    <source>
        <dbReference type="EMBL" id="VFT88586.1"/>
    </source>
</evidence>
<dbReference type="Gene3D" id="3.30.420.10">
    <property type="entry name" value="Ribonuclease H-like superfamily/Ribonuclease H"/>
    <property type="match status" value="1"/>
</dbReference>
<protein>
    <submittedName>
        <fullName evidence="2">Aste57867_11729 protein</fullName>
    </submittedName>
</protein>
<dbReference type="InterPro" id="IPR036397">
    <property type="entry name" value="RNaseH_sf"/>
</dbReference>
<dbReference type="GO" id="GO:0003676">
    <property type="term" value="F:nucleic acid binding"/>
    <property type="evidence" value="ECO:0007669"/>
    <property type="project" value="InterPro"/>
</dbReference>
<dbReference type="Proteomes" id="UP000332933">
    <property type="component" value="Unassembled WGS sequence"/>
</dbReference>
<name>A0A485KTR6_9STRA</name>
<gene>
    <name evidence="2" type="primary">Aste57867_11729</name>
    <name evidence="1" type="ORF">As57867_011685</name>
    <name evidence="2" type="ORF">ASTE57867_11729</name>
</gene>
<reference evidence="1" key="2">
    <citation type="submission" date="2019-06" db="EMBL/GenBank/DDBJ databases">
        <title>Genomics analysis of Aphanomyces spp. identifies a new class of oomycete effector associated with host adaptation.</title>
        <authorList>
            <person name="Gaulin E."/>
        </authorList>
    </citation>
    <scope>NUCLEOTIDE SEQUENCE</scope>
    <source>
        <strain evidence="1">CBS 578.67</strain>
    </source>
</reference>
<keyword evidence="3" id="KW-1185">Reference proteome</keyword>